<dbReference type="EMBL" id="JRMW01000033">
    <property type="protein sequence ID" value="KGF04137.1"/>
    <property type="molecule type" value="Genomic_DNA"/>
</dbReference>
<feature type="transmembrane region" description="Helical" evidence="1">
    <location>
        <begin position="113"/>
        <end position="133"/>
    </location>
</feature>
<evidence type="ECO:0000256" key="1">
    <source>
        <dbReference type="SAM" id="Phobius"/>
    </source>
</evidence>
<feature type="transmembrane region" description="Helical" evidence="1">
    <location>
        <begin position="80"/>
        <end position="101"/>
    </location>
</feature>
<keyword evidence="1" id="KW-0472">Membrane</keyword>
<dbReference type="OrthoDB" id="9813540at2"/>
<evidence type="ECO:0000313" key="3">
    <source>
        <dbReference type="Proteomes" id="UP000029579"/>
    </source>
</evidence>
<dbReference type="GO" id="GO:0022857">
    <property type="term" value="F:transmembrane transporter activity"/>
    <property type="evidence" value="ECO:0007669"/>
    <property type="project" value="InterPro"/>
</dbReference>
<dbReference type="RefSeq" id="WP_004827538.1">
    <property type="nucleotide sequence ID" value="NZ_JRMW01000033.1"/>
</dbReference>
<dbReference type="InterPro" id="IPR024529">
    <property type="entry name" value="ECF_trnsprt_substrate-spec"/>
</dbReference>
<feature type="transmembrane region" description="Helical" evidence="1">
    <location>
        <begin position="170"/>
        <end position="195"/>
    </location>
</feature>
<dbReference type="Gene3D" id="1.10.1760.20">
    <property type="match status" value="1"/>
</dbReference>
<protein>
    <submittedName>
        <fullName evidence="2">Membrane protein</fullName>
    </submittedName>
</protein>
<keyword evidence="1" id="KW-1133">Transmembrane helix</keyword>
<accession>A0A095YC03</accession>
<comment type="caution">
    <text evidence="2">The sequence shown here is derived from an EMBL/GenBank/DDBJ whole genome shotgun (WGS) entry which is preliminary data.</text>
</comment>
<keyword evidence="1" id="KW-0812">Transmembrane</keyword>
<name>A0A095YC03_9FIRM</name>
<feature type="transmembrane region" description="Helical" evidence="1">
    <location>
        <begin position="43"/>
        <end position="68"/>
    </location>
</feature>
<proteinExistence type="predicted"/>
<dbReference type="Proteomes" id="UP000029579">
    <property type="component" value="Unassembled WGS sequence"/>
</dbReference>
<gene>
    <name evidence="2" type="ORF">HMPREF1630_04930</name>
</gene>
<organism evidence="2 3">
    <name type="scientific">Anaerococcus lactolyticus S7-1-13</name>
    <dbReference type="NCBI Taxonomy" id="1284686"/>
    <lineage>
        <taxon>Bacteria</taxon>
        <taxon>Bacillati</taxon>
        <taxon>Bacillota</taxon>
        <taxon>Tissierellia</taxon>
        <taxon>Tissierellales</taxon>
        <taxon>Peptoniphilaceae</taxon>
        <taxon>Anaerococcus</taxon>
    </lineage>
</organism>
<feature type="transmembrane region" description="Helical" evidence="1">
    <location>
        <begin position="215"/>
        <end position="240"/>
    </location>
</feature>
<sequence>MKLETKNLTTVGILGAIVIMLGLTPLGFIPLGMLSITSLHIPVIIAGILEGPIVGGLVGLIFGFFSLFNAMTRPGPISFVFYNPLISILPRILIGVVTGLFYKALKDKDNNRLRLFMNIFWSAIVIVLAYVTVKSFMTDVALINKIFSIIFLIIACVMLYLSVKNKKANFAIAVSSFMGTLTNSGLVLGLIYILYAQKYAEAIGISADLAAKAIFSAFVTNAIPEAIVAILVASAVVTSFSKRRR</sequence>
<reference evidence="2 3" key="1">
    <citation type="submission" date="2014-07" db="EMBL/GenBank/DDBJ databases">
        <authorList>
            <person name="McCorrison J."/>
            <person name="Sanka R."/>
            <person name="Torralba M."/>
            <person name="Gillis M."/>
            <person name="Haft D.H."/>
            <person name="Methe B."/>
            <person name="Sutton G."/>
            <person name="Nelson K.E."/>
        </authorList>
    </citation>
    <scope>NUCLEOTIDE SEQUENCE [LARGE SCALE GENOMIC DNA]</scope>
    <source>
        <strain evidence="2 3">S7-1-13</strain>
    </source>
</reference>
<dbReference type="Pfam" id="PF12822">
    <property type="entry name" value="ECF_trnsprt"/>
    <property type="match status" value="1"/>
</dbReference>
<feature type="transmembrane region" description="Helical" evidence="1">
    <location>
        <begin position="145"/>
        <end position="163"/>
    </location>
</feature>
<dbReference type="eggNOG" id="COG4684">
    <property type="taxonomic scope" value="Bacteria"/>
</dbReference>
<dbReference type="AlphaFoldDB" id="A0A095YC03"/>
<feature type="transmembrane region" description="Helical" evidence="1">
    <location>
        <begin position="12"/>
        <end position="31"/>
    </location>
</feature>
<evidence type="ECO:0000313" key="2">
    <source>
        <dbReference type="EMBL" id="KGF04137.1"/>
    </source>
</evidence>